<dbReference type="PANTHER" id="PTHR32089">
    <property type="entry name" value="METHYL-ACCEPTING CHEMOTAXIS PROTEIN MCPB"/>
    <property type="match status" value="1"/>
</dbReference>
<keyword evidence="8 12" id="KW-0472">Membrane</keyword>
<dbReference type="Gene3D" id="3.30.450.20">
    <property type="entry name" value="PAS domain"/>
    <property type="match status" value="1"/>
</dbReference>
<keyword evidence="3" id="KW-0488">Methylation</keyword>
<evidence type="ECO:0000256" key="10">
    <source>
        <dbReference type="ARBA" id="ARBA00029447"/>
    </source>
</evidence>
<evidence type="ECO:0000256" key="7">
    <source>
        <dbReference type="ARBA" id="ARBA00022989"/>
    </source>
</evidence>
<dbReference type="InterPro" id="IPR035965">
    <property type="entry name" value="PAS-like_dom_sf"/>
</dbReference>
<dbReference type="FunFam" id="3.30.450.20:FF:000046">
    <property type="entry name" value="Aerotaxis sensor receptor"/>
    <property type="match status" value="1"/>
</dbReference>
<keyword evidence="6 12" id="KW-0812">Transmembrane</keyword>
<dbReference type="EMBL" id="LBGP01000013">
    <property type="protein sequence ID" value="KQB00872.1"/>
    <property type="molecule type" value="Genomic_DNA"/>
</dbReference>
<keyword evidence="9 11" id="KW-0807">Transducer</keyword>
<dbReference type="Pfam" id="PF00015">
    <property type="entry name" value="MCPsignal"/>
    <property type="match status" value="1"/>
</dbReference>
<dbReference type="CDD" id="cd11386">
    <property type="entry name" value="MCP_signal"/>
    <property type="match status" value="1"/>
</dbReference>
<dbReference type="Pfam" id="PF08447">
    <property type="entry name" value="PAS_3"/>
    <property type="match status" value="1"/>
</dbReference>
<evidence type="ECO:0000256" key="12">
    <source>
        <dbReference type="SAM" id="Phobius"/>
    </source>
</evidence>
<dbReference type="SUPFAM" id="SSF58104">
    <property type="entry name" value="Methyl-accepting chemotaxis protein (MCP) signaling domain"/>
    <property type="match status" value="1"/>
</dbReference>
<dbReference type="GO" id="GO:0007165">
    <property type="term" value="P:signal transduction"/>
    <property type="evidence" value="ECO:0007669"/>
    <property type="project" value="UniProtKB-KW"/>
</dbReference>
<dbReference type="SUPFAM" id="SSF55785">
    <property type="entry name" value="PYP-like sensor domain (PAS domain)"/>
    <property type="match status" value="1"/>
</dbReference>
<evidence type="ECO:0000256" key="2">
    <source>
        <dbReference type="ARBA" id="ARBA00022475"/>
    </source>
</evidence>
<keyword evidence="4" id="KW-0145">Chemotaxis</keyword>
<evidence type="ECO:0000256" key="1">
    <source>
        <dbReference type="ARBA" id="ARBA00004429"/>
    </source>
</evidence>
<evidence type="ECO:0000256" key="8">
    <source>
        <dbReference type="ARBA" id="ARBA00023136"/>
    </source>
</evidence>
<dbReference type="PRINTS" id="PR00260">
    <property type="entry name" value="CHEMTRNSDUCR"/>
</dbReference>
<dbReference type="CDD" id="cd00130">
    <property type="entry name" value="PAS"/>
    <property type="match status" value="1"/>
</dbReference>
<dbReference type="AlphaFoldDB" id="A0A0Q0Q513"/>
<evidence type="ECO:0000256" key="9">
    <source>
        <dbReference type="ARBA" id="ARBA00023224"/>
    </source>
</evidence>
<evidence type="ECO:0000256" key="3">
    <source>
        <dbReference type="ARBA" id="ARBA00022481"/>
    </source>
</evidence>
<evidence type="ECO:0000313" key="14">
    <source>
        <dbReference type="EMBL" id="KQB00872.1"/>
    </source>
</evidence>
<dbReference type="Gene3D" id="1.10.287.950">
    <property type="entry name" value="Methyl-accepting chemotaxis protein"/>
    <property type="match status" value="1"/>
</dbReference>
<dbReference type="InterPro" id="IPR004090">
    <property type="entry name" value="Chemotax_Me-accpt_rcpt"/>
</dbReference>
<feature type="transmembrane region" description="Helical" evidence="12">
    <location>
        <begin position="149"/>
        <end position="167"/>
    </location>
</feature>
<evidence type="ECO:0000256" key="11">
    <source>
        <dbReference type="PROSITE-ProRule" id="PRU00284"/>
    </source>
</evidence>
<dbReference type="GO" id="GO:0005886">
    <property type="term" value="C:plasma membrane"/>
    <property type="evidence" value="ECO:0007669"/>
    <property type="project" value="UniProtKB-SubCell"/>
</dbReference>
<dbReference type="InterPro" id="IPR004089">
    <property type="entry name" value="MCPsignal_dom"/>
</dbReference>
<name>A0A0Q0Q513_VIBMT</name>
<comment type="subcellular location">
    <subcellularLocation>
        <location evidence="1">Cell inner membrane</location>
        <topology evidence="1">Multi-pass membrane protein</topology>
    </subcellularLocation>
</comment>
<keyword evidence="5" id="KW-0997">Cell inner membrane</keyword>
<dbReference type="Proteomes" id="UP000050491">
    <property type="component" value="Unassembled WGS sequence"/>
</dbReference>
<dbReference type="RefSeq" id="WP_055064716.1">
    <property type="nucleotide sequence ID" value="NZ_LBGP01000013.1"/>
</dbReference>
<dbReference type="SMART" id="SM00283">
    <property type="entry name" value="MA"/>
    <property type="match status" value="1"/>
</dbReference>
<gene>
    <name evidence="14" type="ORF">XV92_09875</name>
</gene>
<reference evidence="14 15" key="1">
    <citation type="journal article" date="2015" name="Genome Biol. Evol.">
        <title>The Dynamics of Genetic Interactions between Vibrio metoecus and Vibrio cholerae, Two Close Relatives Co-Occurring in the Environment.</title>
        <authorList>
            <person name="Orata F.D."/>
            <person name="Kirchberger P.C."/>
            <person name="Meheust R."/>
            <person name="Barlow E.J."/>
            <person name="Tarr C.L."/>
            <person name="Boucher Y."/>
        </authorList>
    </citation>
    <scope>NUCLEOTIDE SEQUENCE [LARGE SCALE GENOMIC DNA]</scope>
    <source>
        <strain evidence="14 15">YB5B04</strain>
    </source>
</reference>
<dbReference type="PANTHER" id="PTHR32089:SF112">
    <property type="entry name" value="LYSOZYME-LIKE PROTEIN-RELATED"/>
    <property type="match status" value="1"/>
</dbReference>
<dbReference type="PATRIC" id="fig|1481663.12.peg.740"/>
<comment type="similarity">
    <text evidence="10">Belongs to the methyl-accepting chemotaxis (MCP) protein family.</text>
</comment>
<evidence type="ECO:0000259" key="13">
    <source>
        <dbReference type="PROSITE" id="PS50111"/>
    </source>
</evidence>
<dbReference type="NCBIfam" id="TIGR00229">
    <property type="entry name" value="sensory_box"/>
    <property type="match status" value="1"/>
</dbReference>
<keyword evidence="7 12" id="KW-1133">Transmembrane helix</keyword>
<proteinExistence type="inferred from homology"/>
<evidence type="ECO:0000256" key="5">
    <source>
        <dbReference type="ARBA" id="ARBA00022519"/>
    </source>
</evidence>
<dbReference type="FunFam" id="1.10.287.950:FF:000001">
    <property type="entry name" value="Methyl-accepting chemotaxis sensory transducer"/>
    <property type="match status" value="1"/>
</dbReference>
<dbReference type="GO" id="GO:0004888">
    <property type="term" value="F:transmembrane signaling receptor activity"/>
    <property type="evidence" value="ECO:0007669"/>
    <property type="project" value="InterPro"/>
</dbReference>
<comment type="caution">
    <text evidence="14">The sequence shown here is derived from an EMBL/GenBank/DDBJ whole genome shotgun (WGS) entry which is preliminary data.</text>
</comment>
<sequence length="518" mass="57232">MKSSQSVTPKEVTYPSHFNLLSTTTLDSHITYASKDFQDVAGYSLQELMDKPHNVVRHPDMPKAAFKNMWDHLRAGQSWMGIVKNRCKNGDYYWVDAFVSPIHQNGKVVEYQSVRLCPSRQHVANAESLYHQIQQGKTPWQLRVTRTRLWQRMALALLLAAGVSGLLEWGLHISGIPVFLLLGIVSGYGLTRRLEAMTQEARKIFDNPLMELVYNQKIDDLSEIKLAMKMRQSELNAVVGRIQDSSLQIGTGAQTSSQNCQNTVRNLDVQTRETEQVAAAIHEMSLSATDIAQNAQNAFGLTQLAHDAAQQGMNAVNQTVTAISAMATELTQASQVIEKLSSQSATIGQVLSVIQNIAEQTNLLALNAAIEAARAGEQGRGFAVVAEEVRKLAQRSTQSTDEIQQMISTIQTSIHNAVQTIEQGNQRTEHCVESARLSGEKLTALIQQVSDIAGRNEQIATAVEQMASVTEEMNRSLQSISDVSVSTLELAEHTQTECHTLVNNLASQTRLVAQFRRL</sequence>
<evidence type="ECO:0000256" key="4">
    <source>
        <dbReference type="ARBA" id="ARBA00022500"/>
    </source>
</evidence>
<accession>A0A0Q0Q513</accession>
<dbReference type="PROSITE" id="PS50111">
    <property type="entry name" value="CHEMOTAXIS_TRANSDUC_2"/>
    <property type="match status" value="1"/>
</dbReference>
<dbReference type="InterPro" id="IPR000014">
    <property type="entry name" value="PAS"/>
</dbReference>
<dbReference type="InterPro" id="IPR013655">
    <property type="entry name" value="PAS_fold_3"/>
</dbReference>
<organism evidence="14 15">
    <name type="scientific">Vibrio metoecus</name>
    <dbReference type="NCBI Taxonomy" id="1481663"/>
    <lineage>
        <taxon>Bacteria</taxon>
        <taxon>Pseudomonadati</taxon>
        <taxon>Pseudomonadota</taxon>
        <taxon>Gammaproteobacteria</taxon>
        <taxon>Vibrionales</taxon>
        <taxon>Vibrionaceae</taxon>
        <taxon>Vibrio</taxon>
    </lineage>
</organism>
<protein>
    <submittedName>
        <fullName evidence="14">Chemotaxis protein</fullName>
    </submittedName>
</protein>
<evidence type="ECO:0000256" key="6">
    <source>
        <dbReference type="ARBA" id="ARBA00022692"/>
    </source>
</evidence>
<dbReference type="GO" id="GO:0052131">
    <property type="term" value="P:positive aerotaxis"/>
    <property type="evidence" value="ECO:0007669"/>
    <property type="project" value="UniProtKB-ARBA"/>
</dbReference>
<feature type="domain" description="Methyl-accepting transducer" evidence="13">
    <location>
        <begin position="245"/>
        <end position="481"/>
    </location>
</feature>
<evidence type="ECO:0000313" key="15">
    <source>
        <dbReference type="Proteomes" id="UP000050491"/>
    </source>
</evidence>
<keyword evidence="2" id="KW-1003">Cell membrane</keyword>
<dbReference type="OrthoDB" id="5675566at2"/>